<evidence type="ECO:0000313" key="1">
    <source>
        <dbReference type="EMBL" id="KAJ7076035.1"/>
    </source>
</evidence>
<comment type="caution">
    <text evidence="1">The sequence shown here is derived from an EMBL/GenBank/DDBJ whole genome shotgun (WGS) entry which is preliminary data.</text>
</comment>
<name>A0AAD6XI07_9AGAR</name>
<gene>
    <name evidence="1" type="ORF">B0H15DRAFT_956008</name>
</gene>
<sequence length="128" mass="14058">MKLFPSALSSNLCAGHPYVPLFGPPKSYIYAPPIRSFLKAFMFSAERGPRQGAVRVHPTITPPRLPCRRRRLSAQTERTDCGVGVASAFKGPNFVSRRTQGMTENTTSVLLRGCAPIQRFGTHESKPA</sequence>
<accession>A0AAD6XI07</accession>
<keyword evidence="2" id="KW-1185">Reference proteome</keyword>
<protein>
    <submittedName>
        <fullName evidence="1">Uncharacterized protein</fullName>
    </submittedName>
</protein>
<reference evidence="1" key="1">
    <citation type="submission" date="2023-03" db="EMBL/GenBank/DDBJ databases">
        <title>Massive genome expansion in bonnet fungi (Mycena s.s.) driven by repeated elements and novel gene families across ecological guilds.</title>
        <authorList>
            <consortium name="Lawrence Berkeley National Laboratory"/>
            <person name="Harder C.B."/>
            <person name="Miyauchi S."/>
            <person name="Viragh M."/>
            <person name="Kuo A."/>
            <person name="Thoen E."/>
            <person name="Andreopoulos B."/>
            <person name="Lu D."/>
            <person name="Skrede I."/>
            <person name="Drula E."/>
            <person name="Henrissat B."/>
            <person name="Morin E."/>
            <person name="Kohler A."/>
            <person name="Barry K."/>
            <person name="LaButti K."/>
            <person name="Morin E."/>
            <person name="Salamov A."/>
            <person name="Lipzen A."/>
            <person name="Mereny Z."/>
            <person name="Hegedus B."/>
            <person name="Baldrian P."/>
            <person name="Stursova M."/>
            <person name="Weitz H."/>
            <person name="Taylor A."/>
            <person name="Grigoriev I.V."/>
            <person name="Nagy L.G."/>
            <person name="Martin F."/>
            <person name="Kauserud H."/>
        </authorList>
    </citation>
    <scope>NUCLEOTIDE SEQUENCE</scope>
    <source>
        <strain evidence="1">CBHHK173m</strain>
    </source>
</reference>
<evidence type="ECO:0000313" key="2">
    <source>
        <dbReference type="Proteomes" id="UP001222325"/>
    </source>
</evidence>
<dbReference type="AlphaFoldDB" id="A0AAD6XI07"/>
<proteinExistence type="predicted"/>
<dbReference type="EMBL" id="JARJCN010000086">
    <property type="protein sequence ID" value="KAJ7076035.1"/>
    <property type="molecule type" value="Genomic_DNA"/>
</dbReference>
<dbReference type="Proteomes" id="UP001222325">
    <property type="component" value="Unassembled WGS sequence"/>
</dbReference>
<organism evidence="1 2">
    <name type="scientific">Mycena belliarum</name>
    <dbReference type="NCBI Taxonomy" id="1033014"/>
    <lineage>
        <taxon>Eukaryota</taxon>
        <taxon>Fungi</taxon>
        <taxon>Dikarya</taxon>
        <taxon>Basidiomycota</taxon>
        <taxon>Agaricomycotina</taxon>
        <taxon>Agaricomycetes</taxon>
        <taxon>Agaricomycetidae</taxon>
        <taxon>Agaricales</taxon>
        <taxon>Marasmiineae</taxon>
        <taxon>Mycenaceae</taxon>
        <taxon>Mycena</taxon>
    </lineage>
</organism>